<feature type="transmembrane region" description="Helical" evidence="8">
    <location>
        <begin position="838"/>
        <end position="860"/>
    </location>
</feature>
<keyword evidence="8" id="KW-0812">Transmembrane</keyword>
<dbReference type="Pfam" id="PF00057">
    <property type="entry name" value="Ldl_recept_a"/>
    <property type="match status" value="1"/>
</dbReference>
<dbReference type="Gene3D" id="2.70.170.10">
    <property type="entry name" value="Neurotransmitter-gated ion-channel ligand-binding domain"/>
    <property type="match status" value="1"/>
</dbReference>
<dbReference type="GeneID" id="108675465"/>
<feature type="disulfide bond" evidence="6">
    <location>
        <begin position="463"/>
        <end position="475"/>
    </location>
</feature>
<dbReference type="AlphaFoldDB" id="A0A8B7NYY1"/>
<evidence type="ECO:0000256" key="7">
    <source>
        <dbReference type="SAM" id="MobiDB-lite"/>
    </source>
</evidence>
<evidence type="ECO:0000256" key="8">
    <source>
        <dbReference type="SAM" id="Phobius"/>
    </source>
</evidence>
<accession>A0A8B7NYY1</accession>
<dbReference type="Proteomes" id="UP000694843">
    <property type="component" value="Unplaced"/>
</dbReference>
<dbReference type="GO" id="GO:0004888">
    <property type="term" value="F:transmembrane signaling receptor activity"/>
    <property type="evidence" value="ECO:0007669"/>
    <property type="project" value="InterPro"/>
</dbReference>
<dbReference type="SMART" id="SM00192">
    <property type="entry name" value="LDLa"/>
    <property type="match status" value="1"/>
</dbReference>
<feature type="transmembrane region" description="Helical" evidence="8">
    <location>
        <begin position="733"/>
        <end position="751"/>
    </location>
</feature>
<dbReference type="InterPro" id="IPR036734">
    <property type="entry name" value="Neur_chan_lig-bd_sf"/>
</dbReference>
<reference evidence="11" key="1">
    <citation type="submission" date="2025-08" db="UniProtKB">
        <authorList>
            <consortium name="RefSeq"/>
        </authorList>
    </citation>
    <scope>IDENTIFICATION</scope>
    <source>
        <tissue evidence="11">Whole organism</tissue>
    </source>
</reference>
<dbReference type="OrthoDB" id="6380893at2759"/>
<feature type="chain" id="PRO_5034119807" evidence="9">
    <location>
        <begin position="24"/>
        <end position="866"/>
    </location>
</feature>
<dbReference type="InterPro" id="IPR036055">
    <property type="entry name" value="LDL_receptor-like_sf"/>
</dbReference>
<dbReference type="PROSITE" id="PS01209">
    <property type="entry name" value="LDLRA_1"/>
    <property type="match status" value="1"/>
</dbReference>
<keyword evidence="10" id="KW-1185">Reference proteome</keyword>
<evidence type="ECO:0000256" key="6">
    <source>
        <dbReference type="PROSITE-ProRule" id="PRU00124"/>
    </source>
</evidence>
<name>A0A8B7NYY1_HYAAZ</name>
<dbReference type="GO" id="GO:0016020">
    <property type="term" value="C:membrane"/>
    <property type="evidence" value="ECO:0007669"/>
    <property type="project" value="UniProtKB-SubCell"/>
</dbReference>
<evidence type="ECO:0000256" key="2">
    <source>
        <dbReference type="ARBA" id="ARBA00022729"/>
    </source>
</evidence>
<evidence type="ECO:0000256" key="1">
    <source>
        <dbReference type="ARBA" id="ARBA00004141"/>
    </source>
</evidence>
<dbReference type="CDD" id="cd00112">
    <property type="entry name" value="LDLa"/>
    <property type="match status" value="1"/>
</dbReference>
<dbReference type="SUPFAM" id="SSF63712">
    <property type="entry name" value="Nicotinic receptor ligand binding domain-like"/>
    <property type="match status" value="2"/>
</dbReference>
<feature type="disulfide bond" evidence="6">
    <location>
        <begin position="470"/>
        <end position="488"/>
    </location>
</feature>
<keyword evidence="4 6" id="KW-1015">Disulfide bond</keyword>
<evidence type="ECO:0000256" key="3">
    <source>
        <dbReference type="ARBA" id="ARBA00022737"/>
    </source>
</evidence>
<dbReference type="InterPro" id="IPR002172">
    <property type="entry name" value="LDrepeatLR_classA_rpt"/>
</dbReference>
<dbReference type="Gene3D" id="4.10.400.10">
    <property type="entry name" value="Low-density Lipoprotein Receptor"/>
    <property type="match status" value="1"/>
</dbReference>
<dbReference type="InterPro" id="IPR023415">
    <property type="entry name" value="LDLR_class-A_CS"/>
</dbReference>
<keyword evidence="8" id="KW-0472">Membrane</keyword>
<proteinExistence type="predicted"/>
<keyword evidence="8" id="KW-1133">Transmembrane helix</keyword>
<feature type="region of interest" description="Disordered" evidence="7">
    <location>
        <begin position="28"/>
        <end position="50"/>
    </location>
</feature>
<keyword evidence="5" id="KW-0325">Glycoprotein</keyword>
<feature type="transmembrane region" description="Helical" evidence="8">
    <location>
        <begin position="790"/>
        <end position="812"/>
    </location>
</feature>
<dbReference type="Gene3D" id="1.20.58.390">
    <property type="entry name" value="Neurotransmitter-gated ion-channel transmembrane domain"/>
    <property type="match status" value="1"/>
</dbReference>
<comment type="subcellular location">
    <subcellularLocation>
        <location evidence="1">Membrane</location>
        <topology evidence="1">Multi-pass membrane protein</topology>
    </subcellularLocation>
</comment>
<dbReference type="GO" id="GO:0005230">
    <property type="term" value="F:extracellular ligand-gated monoatomic ion channel activity"/>
    <property type="evidence" value="ECO:0007669"/>
    <property type="project" value="InterPro"/>
</dbReference>
<dbReference type="PROSITE" id="PS50068">
    <property type="entry name" value="LDLRA_2"/>
    <property type="match status" value="1"/>
</dbReference>
<dbReference type="PANTHER" id="PTHR18945">
    <property type="entry name" value="NEUROTRANSMITTER GATED ION CHANNEL"/>
    <property type="match status" value="1"/>
</dbReference>
<dbReference type="RefSeq" id="XP_018018978.1">
    <property type="nucleotide sequence ID" value="XM_018163489.2"/>
</dbReference>
<keyword evidence="2 9" id="KW-0732">Signal</keyword>
<gene>
    <name evidence="11" type="primary">LOC108675465</name>
</gene>
<dbReference type="SUPFAM" id="SSF57424">
    <property type="entry name" value="LDL receptor-like module"/>
    <property type="match status" value="1"/>
</dbReference>
<evidence type="ECO:0000313" key="11">
    <source>
        <dbReference type="RefSeq" id="XP_018018978.1"/>
    </source>
</evidence>
<feature type="signal peptide" evidence="9">
    <location>
        <begin position="1"/>
        <end position="23"/>
    </location>
</feature>
<evidence type="ECO:0000313" key="10">
    <source>
        <dbReference type="Proteomes" id="UP000694843"/>
    </source>
</evidence>
<dbReference type="SUPFAM" id="SSF90112">
    <property type="entry name" value="Neurotransmitter-gated ion-channel transmembrane pore"/>
    <property type="match status" value="1"/>
</dbReference>
<dbReference type="InterPro" id="IPR006201">
    <property type="entry name" value="Neur_channel"/>
</dbReference>
<keyword evidence="3" id="KW-0677">Repeat</keyword>
<dbReference type="KEGG" id="hazt:108675465"/>
<protein>
    <submittedName>
        <fullName evidence="11">Uncharacterized protein LOC108675465</fullName>
    </submittedName>
</protein>
<feature type="region of interest" description="Disordered" evidence="7">
    <location>
        <begin position="189"/>
        <end position="210"/>
    </location>
</feature>
<feature type="disulfide bond" evidence="6">
    <location>
        <begin position="482"/>
        <end position="497"/>
    </location>
</feature>
<evidence type="ECO:0000256" key="9">
    <source>
        <dbReference type="SAM" id="SignalP"/>
    </source>
</evidence>
<organism evidence="10 11">
    <name type="scientific">Hyalella azteca</name>
    <name type="common">Amphipod</name>
    <dbReference type="NCBI Taxonomy" id="294128"/>
    <lineage>
        <taxon>Eukaryota</taxon>
        <taxon>Metazoa</taxon>
        <taxon>Ecdysozoa</taxon>
        <taxon>Arthropoda</taxon>
        <taxon>Crustacea</taxon>
        <taxon>Multicrustacea</taxon>
        <taxon>Malacostraca</taxon>
        <taxon>Eumalacostraca</taxon>
        <taxon>Peracarida</taxon>
        <taxon>Amphipoda</taxon>
        <taxon>Senticaudata</taxon>
        <taxon>Talitrida</taxon>
        <taxon>Talitroidea</taxon>
        <taxon>Hyalellidae</taxon>
        <taxon>Hyalella</taxon>
    </lineage>
</organism>
<dbReference type="InterPro" id="IPR038050">
    <property type="entry name" value="Neuro_actylchol_rec"/>
</dbReference>
<evidence type="ECO:0000256" key="5">
    <source>
        <dbReference type="ARBA" id="ARBA00023180"/>
    </source>
</evidence>
<evidence type="ECO:0000256" key="4">
    <source>
        <dbReference type="ARBA" id="ARBA00023157"/>
    </source>
</evidence>
<feature type="transmembrane region" description="Helical" evidence="8">
    <location>
        <begin position="758"/>
        <end position="775"/>
    </location>
</feature>
<sequence>MQSTTTACLRLVLLVSLVCISAAGSPAPGAQDSSMGAPGPPGTSGPSGTSSTIRCYPVNLANDSLPLTSAFLVISVMVKVPHDGDWVEYFDEEHWLNHPVEPGKEENSRTFLTLNFTNYTIEAKLRASGELEIALPSGVHKPLTLFPVTKWLRLLIALDLLNSQVQVRVGRNTELEIFPMFDLAGNSTEEFDGEKEEEEGDEEVSSSSGMMNAGPINMYSTIWQLNPREVCREETTWVYLKQMQLYLADNFDSLLPCESHINGTSLLSHDVADKEPLSVLCKDESTLIKLESRNNYFEHRDSCKKFQGSILTKEDVVAYANKLKSIIFMSSIDGEFISWLEGQSDVAESFKSWCSVLMRNGSLSSLPCLFPLNFSICKVQTSLPIHLYGKIAIFDRQYVLISELDGSWKLKGSSSFINFLAGEWLLESNLHKAKCNTSNVTLPLVRNIWQCGASNITLGLSSCSTHSFSCSSGQCLPKSSRCDGVAECEDESDEENCDLILKDAGYDTLIQPPSLAGEEKLRMKYEFDVWSIAPMQTTNFYAEVTLMFIVYWRDPRLTVWNPVTYNDFDTYNDLDCDEIWSPMYLAADGYKGDWVSLPAQFTDGCKMELLYDHPLNESTDDPYMGRFIGGSSLELVYTLSGIFTVPCRFDLRKYPFGDQKCELNIWVDATEFDEIIYERFHDELEDDVHFYGRRDVREFWVSRTWRREVNYNQSVSLMIELKSLYGYHVLNSYLTSFLILLISFSTAAFRVEDFNERVMVSLTSLLVLTALFTQANSSSVQTSYLKLLDVWYAALIAFSFLIVLANTFLNSYHHKLDAEKKLNEKCYDEKTIIKKVKVLNYILFGSLSTVFCSFMFFYILSVANVI</sequence>
<feature type="compositionally biased region" description="Acidic residues" evidence="7">
    <location>
        <begin position="189"/>
        <end position="204"/>
    </location>
</feature>
<dbReference type="InterPro" id="IPR036719">
    <property type="entry name" value="Neuro-gated_channel_TM_sf"/>
</dbReference>
<dbReference type="FunFam" id="4.10.400.10:FF:000034">
    <property type="entry name" value="Low-density lipoprotein receptor-related protein 2"/>
    <property type="match status" value="1"/>
</dbReference>